<reference evidence="4 5" key="1">
    <citation type="submission" date="2016-02" db="EMBL/GenBank/DDBJ databases">
        <title>Genome analysis of coral dinoflagellate symbionts highlights evolutionary adaptations to a symbiotic lifestyle.</title>
        <authorList>
            <person name="Aranda M."/>
            <person name="Li Y."/>
            <person name="Liew Y.J."/>
            <person name="Baumgarten S."/>
            <person name="Simakov O."/>
            <person name="Wilson M."/>
            <person name="Piel J."/>
            <person name="Ashoor H."/>
            <person name="Bougouffa S."/>
            <person name="Bajic V.B."/>
            <person name="Ryu T."/>
            <person name="Ravasi T."/>
            <person name="Bayer T."/>
            <person name="Micklem G."/>
            <person name="Kim H."/>
            <person name="Bhak J."/>
            <person name="Lajeunesse T.C."/>
            <person name="Voolstra C.R."/>
        </authorList>
    </citation>
    <scope>NUCLEOTIDE SEQUENCE [LARGE SCALE GENOMIC DNA]</scope>
    <source>
        <strain evidence="4 5">CCMP2467</strain>
    </source>
</reference>
<feature type="compositionally biased region" description="Basic and acidic residues" evidence="2">
    <location>
        <begin position="598"/>
        <end position="619"/>
    </location>
</feature>
<evidence type="ECO:0000259" key="3">
    <source>
        <dbReference type="PROSITE" id="PS50053"/>
    </source>
</evidence>
<dbReference type="InterPro" id="IPR029071">
    <property type="entry name" value="Ubiquitin-like_domsf"/>
</dbReference>
<dbReference type="PROSITE" id="PS50053">
    <property type="entry name" value="UBIQUITIN_2"/>
    <property type="match status" value="1"/>
</dbReference>
<dbReference type="PANTHER" id="PTHR22870">
    <property type="entry name" value="REGULATOR OF CHROMOSOME CONDENSATION"/>
    <property type="match status" value="1"/>
</dbReference>
<feature type="compositionally biased region" description="Basic and acidic residues" evidence="2">
    <location>
        <begin position="693"/>
        <end position="707"/>
    </location>
</feature>
<name>A0A1Q9C4B4_SYMMI</name>
<feature type="region of interest" description="Disordered" evidence="2">
    <location>
        <begin position="529"/>
        <end position="751"/>
    </location>
</feature>
<feature type="compositionally biased region" description="Acidic residues" evidence="2">
    <location>
        <begin position="629"/>
        <end position="638"/>
    </location>
</feature>
<dbReference type="SUPFAM" id="SSF50985">
    <property type="entry name" value="RCC1/BLIP-II"/>
    <property type="match status" value="1"/>
</dbReference>
<proteinExistence type="predicted"/>
<sequence length="751" mass="82275">MSISVDVHLLSGMRAAVEVEADASVELLKLRAQSALAVPNKCRLLNSSGEVLDGAQTVTEAELRSGDVLTLHVNQVQIKANRQGGRFAAFSALLGDGSVVTWGKATTGGDSSAVQEQLRDVQQIQASGGAFAAVRSGGSVVTWGDTDYGGDSRAVQEQLRDVQQIQASCGAFAAIRSDGSVVTWGRRGCGGDSRAVQDQLRDVQQIQASDNVFAAILGDGSVVTWGYADHGGDSSAVQEQLRDVQQIQASNGAFAAIRSDGSVVTWGDTDYGGDSRAVQIPVCVAASSAFEQLGPHADAGIEAFVEFRVLWKSSPETFLDPVNTAARQTLYSVDDTPLDTKGTAEPVLKLGRRSRQEAKTTFQVVSGITDDILSVNRAVDAGARVVFDAAGSYIEWEDGSRADFIRSGRQASNSTAGSPARGYPEVTWDLKTRDSLREVLLAFERVEPPFFEVTSRKDWDDEEGWNRDRWRSRNWWETAEEDQHWSWQQDTWQQDGQEWDQHQSWQYEAWGQDSQDPADPWQGWEGVAAWNERQAAKSDSTRRPRSPAQEPASGSRAREDPPRKKGRAWWERPPPEYHWKDGEWKKKNTRGTRSAQKQAERIERGQKRRLENPHREREAPPAPEAPAIPEEESSEESLDTGAPPVVLREAPAPLEPVDEEAAESTSESSSSSSEDEPEPLPAAASSAVSQQAERIRAVRLESSESEGKPSGPFSPSPPRDPRVPPVRLRNKAAREEPPKKAAKRPPRRNCG</sequence>
<evidence type="ECO:0000313" key="4">
    <source>
        <dbReference type="EMBL" id="OLP77757.1"/>
    </source>
</evidence>
<dbReference type="EMBL" id="LSRX01001717">
    <property type="protein sequence ID" value="OLP77757.1"/>
    <property type="molecule type" value="Genomic_DNA"/>
</dbReference>
<comment type="caution">
    <text evidence="4">The sequence shown here is derived from an EMBL/GenBank/DDBJ whole genome shotgun (WGS) entry which is preliminary data.</text>
</comment>
<dbReference type="PANTHER" id="PTHR22870:SF408">
    <property type="entry name" value="OS09G0560450 PROTEIN"/>
    <property type="match status" value="1"/>
</dbReference>
<dbReference type="OrthoDB" id="10498196at2759"/>
<feature type="compositionally biased region" description="Basic residues" evidence="2">
    <location>
        <begin position="740"/>
        <end position="751"/>
    </location>
</feature>
<dbReference type="InterPro" id="IPR009091">
    <property type="entry name" value="RCC1/BLIP-II"/>
</dbReference>
<dbReference type="Proteomes" id="UP000186817">
    <property type="component" value="Unassembled WGS sequence"/>
</dbReference>
<keyword evidence="5" id="KW-1185">Reference proteome</keyword>
<evidence type="ECO:0000313" key="5">
    <source>
        <dbReference type="Proteomes" id="UP000186817"/>
    </source>
</evidence>
<dbReference type="AlphaFoldDB" id="A0A1Q9C4B4"/>
<dbReference type="SUPFAM" id="SSF54236">
    <property type="entry name" value="Ubiquitin-like"/>
    <property type="match status" value="1"/>
</dbReference>
<feature type="domain" description="Ubiquitin-like" evidence="3">
    <location>
        <begin position="3"/>
        <end position="75"/>
    </location>
</feature>
<keyword evidence="1" id="KW-0677">Repeat</keyword>
<feature type="compositionally biased region" description="Basic and acidic residues" evidence="2">
    <location>
        <begin position="556"/>
        <end position="586"/>
    </location>
</feature>
<protein>
    <submittedName>
        <fullName evidence="4">E3 ubiquitin-protein ligase HERC2</fullName>
    </submittedName>
</protein>
<dbReference type="InterPro" id="IPR000626">
    <property type="entry name" value="Ubiquitin-like_dom"/>
</dbReference>
<accession>A0A1Q9C4B4</accession>
<organism evidence="4 5">
    <name type="scientific">Symbiodinium microadriaticum</name>
    <name type="common">Dinoflagellate</name>
    <name type="synonym">Zooxanthella microadriatica</name>
    <dbReference type="NCBI Taxonomy" id="2951"/>
    <lineage>
        <taxon>Eukaryota</taxon>
        <taxon>Sar</taxon>
        <taxon>Alveolata</taxon>
        <taxon>Dinophyceae</taxon>
        <taxon>Suessiales</taxon>
        <taxon>Symbiodiniaceae</taxon>
        <taxon>Symbiodinium</taxon>
    </lineage>
</organism>
<dbReference type="InterPro" id="IPR051210">
    <property type="entry name" value="Ub_ligase/GEF_domain"/>
</dbReference>
<gene>
    <name evidence="4" type="primary">Herc2</name>
    <name evidence="4" type="ORF">AK812_SmicGene42147</name>
</gene>
<dbReference type="Gene3D" id="2.130.10.30">
    <property type="entry name" value="Regulator of chromosome condensation 1/beta-lactamase-inhibitor protein II"/>
    <property type="match status" value="1"/>
</dbReference>
<evidence type="ECO:0000256" key="2">
    <source>
        <dbReference type="SAM" id="MobiDB-lite"/>
    </source>
</evidence>
<feature type="compositionally biased region" description="Low complexity" evidence="2">
    <location>
        <begin position="681"/>
        <end position="692"/>
    </location>
</feature>
<feature type="compositionally biased region" description="Low complexity" evidence="2">
    <location>
        <begin position="663"/>
        <end position="672"/>
    </location>
</feature>
<evidence type="ECO:0000256" key="1">
    <source>
        <dbReference type="ARBA" id="ARBA00022737"/>
    </source>
</evidence>